<feature type="non-terminal residue" evidence="2">
    <location>
        <position position="1"/>
    </location>
</feature>
<feature type="transmembrane region" description="Helical" evidence="1">
    <location>
        <begin position="16"/>
        <end position="36"/>
    </location>
</feature>
<dbReference type="AlphaFoldDB" id="A0A9D3XS23"/>
<comment type="caution">
    <text evidence="2">The sequence shown here is derived from an EMBL/GenBank/DDBJ whole genome shotgun (WGS) entry which is preliminary data.</text>
</comment>
<keyword evidence="1" id="KW-0812">Transmembrane</keyword>
<dbReference type="Proteomes" id="UP000827986">
    <property type="component" value="Unassembled WGS sequence"/>
</dbReference>
<keyword evidence="1" id="KW-0472">Membrane</keyword>
<name>A0A9D3XS23_9SAUR</name>
<protein>
    <submittedName>
        <fullName evidence="2">Uncharacterized protein</fullName>
    </submittedName>
</protein>
<sequence>MEIHSFFSIGQEYQAVFLPFPQCSCIAITVLALIMLQMTEQLSLLEREEPCWLTSLLVHEGFAWNGCPWAGLPGSAAACGGRGCSAAAWAGSAPLCLCAPGSLRLPPLWACQPAAAAGATPSPLPPLPVPSGVRSVQRGGPRELGVCTSLLISDVPELTTFIT</sequence>
<organism evidence="2 3">
    <name type="scientific">Mauremys mutica</name>
    <name type="common">yellowpond turtle</name>
    <dbReference type="NCBI Taxonomy" id="74926"/>
    <lineage>
        <taxon>Eukaryota</taxon>
        <taxon>Metazoa</taxon>
        <taxon>Chordata</taxon>
        <taxon>Craniata</taxon>
        <taxon>Vertebrata</taxon>
        <taxon>Euteleostomi</taxon>
        <taxon>Archelosauria</taxon>
        <taxon>Testudinata</taxon>
        <taxon>Testudines</taxon>
        <taxon>Cryptodira</taxon>
        <taxon>Durocryptodira</taxon>
        <taxon>Testudinoidea</taxon>
        <taxon>Geoemydidae</taxon>
        <taxon>Geoemydinae</taxon>
        <taxon>Mauremys</taxon>
    </lineage>
</organism>
<reference evidence="2" key="1">
    <citation type="submission" date="2021-09" db="EMBL/GenBank/DDBJ databases">
        <title>The genome of Mauremys mutica provides insights into the evolution of semi-aquatic lifestyle.</title>
        <authorList>
            <person name="Gong S."/>
            <person name="Gao Y."/>
        </authorList>
    </citation>
    <scope>NUCLEOTIDE SEQUENCE</scope>
    <source>
        <strain evidence="2">MM-2020</strain>
        <tissue evidence="2">Muscle</tissue>
    </source>
</reference>
<keyword evidence="3" id="KW-1185">Reference proteome</keyword>
<keyword evidence="1" id="KW-1133">Transmembrane helix</keyword>
<accession>A0A9D3XS23</accession>
<dbReference type="EMBL" id="JAHDVG010000464">
    <property type="protein sequence ID" value="KAH1184521.1"/>
    <property type="molecule type" value="Genomic_DNA"/>
</dbReference>
<evidence type="ECO:0000313" key="3">
    <source>
        <dbReference type="Proteomes" id="UP000827986"/>
    </source>
</evidence>
<evidence type="ECO:0000256" key="1">
    <source>
        <dbReference type="SAM" id="Phobius"/>
    </source>
</evidence>
<gene>
    <name evidence="2" type="ORF">KIL84_012462</name>
</gene>
<proteinExistence type="predicted"/>
<evidence type="ECO:0000313" key="2">
    <source>
        <dbReference type="EMBL" id="KAH1184521.1"/>
    </source>
</evidence>